<evidence type="ECO:0000313" key="4">
    <source>
        <dbReference type="Proteomes" id="UP000298111"/>
    </source>
</evidence>
<dbReference type="InterPro" id="IPR000182">
    <property type="entry name" value="GNAT_dom"/>
</dbReference>
<sequence length="166" mass="18200">MIDTQVLTTDDWPLWRALRLAALADAPYAFAARLADWQGEGDREERWRARLAIPGSRQLVARLDGEPAGMASGVPGPQDDAVEVISLWVRPEARGKGVADHLLHRLEEWAAQSAGARRLHLSVSPDNRAALALYERNGFRDTKEPGDPLPDGRTHLVLAKALGGTR</sequence>
<protein>
    <submittedName>
        <fullName evidence="3">GNAT family N-acetyltransferase</fullName>
    </submittedName>
</protein>
<dbReference type="InterPro" id="IPR016181">
    <property type="entry name" value="Acyl_CoA_acyltransferase"/>
</dbReference>
<accession>A0A6C1BX71</accession>
<organism evidence="3 4">
    <name type="scientific">Streptomyces albus</name>
    <dbReference type="NCBI Taxonomy" id="1888"/>
    <lineage>
        <taxon>Bacteria</taxon>
        <taxon>Bacillati</taxon>
        <taxon>Actinomycetota</taxon>
        <taxon>Actinomycetes</taxon>
        <taxon>Kitasatosporales</taxon>
        <taxon>Streptomycetaceae</taxon>
        <taxon>Streptomyces</taxon>
    </lineage>
</organism>
<dbReference type="AlphaFoldDB" id="A0A6C1BX71"/>
<dbReference type="RefSeq" id="WP_016466939.1">
    <property type="nucleotide sequence ID" value="NZ_BBQG01000010.1"/>
</dbReference>
<dbReference type="CDD" id="cd04301">
    <property type="entry name" value="NAT_SF"/>
    <property type="match status" value="1"/>
</dbReference>
<proteinExistence type="predicted"/>
<dbReference type="Pfam" id="PF00583">
    <property type="entry name" value="Acetyltransf_1"/>
    <property type="match status" value="1"/>
</dbReference>
<dbReference type="SUPFAM" id="SSF55729">
    <property type="entry name" value="Acyl-CoA N-acyltransferases (Nat)"/>
    <property type="match status" value="1"/>
</dbReference>
<name>A0A6C1BX71_9ACTN</name>
<reference evidence="3 4" key="1">
    <citation type="submission" date="2018-10" db="EMBL/GenBank/DDBJ databases">
        <title>Isolation of pseudouridimycin from Streptomyces albus DSM 40763.</title>
        <authorList>
            <person name="Rosenqvist P."/>
            <person name="Metsae-Ketelae M."/>
            <person name="Virta P."/>
        </authorList>
    </citation>
    <scope>NUCLEOTIDE SEQUENCE [LARGE SCALE GENOMIC DNA]</scope>
    <source>
        <strain evidence="3 4">DSM 40763</strain>
    </source>
</reference>
<dbReference type="InterPro" id="IPR050832">
    <property type="entry name" value="Bact_Acetyltransf"/>
</dbReference>
<evidence type="ECO:0000256" key="1">
    <source>
        <dbReference type="ARBA" id="ARBA00022679"/>
    </source>
</evidence>
<dbReference type="Proteomes" id="UP000298111">
    <property type="component" value="Unassembled WGS sequence"/>
</dbReference>
<dbReference type="PANTHER" id="PTHR43877">
    <property type="entry name" value="AMINOALKYLPHOSPHONATE N-ACETYLTRANSFERASE-RELATED-RELATED"/>
    <property type="match status" value="1"/>
</dbReference>
<dbReference type="GO" id="GO:0016747">
    <property type="term" value="F:acyltransferase activity, transferring groups other than amino-acyl groups"/>
    <property type="evidence" value="ECO:0007669"/>
    <property type="project" value="InterPro"/>
</dbReference>
<comment type="caution">
    <text evidence="3">The sequence shown here is derived from an EMBL/GenBank/DDBJ whole genome shotgun (WGS) entry which is preliminary data.</text>
</comment>
<dbReference type="Gene3D" id="3.40.630.30">
    <property type="match status" value="1"/>
</dbReference>
<dbReference type="GeneID" id="75185720"/>
<keyword evidence="2" id="KW-0012">Acyltransferase</keyword>
<evidence type="ECO:0000256" key="2">
    <source>
        <dbReference type="ARBA" id="ARBA00023315"/>
    </source>
</evidence>
<keyword evidence="1 3" id="KW-0808">Transferase</keyword>
<dbReference type="PROSITE" id="PS51186">
    <property type="entry name" value="GNAT"/>
    <property type="match status" value="1"/>
</dbReference>
<dbReference type="EMBL" id="RCIY01000029">
    <property type="protein sequence ID" value="TGG87172.1"/>
    <property type="molecule type" value="Genomic_DNA"/>
</dbReference>
<evidence type="ECO:0000313" key="3">
    <source>
        <dbReference type="EMBL" id="TGG87172.1"/>
    </source>
</evidence>
<gene>
    <name evidence="3" type="ORF">D8771_05355</name>
</gene>